<evidence type="ECO:0000256" key="3">
    <source>
        <dbReference type="ARBA" id="ARBA00022741"/>
    </source>
</evidence>
<dbReference type="PROSITE" id="PS51285">
    <property type="entry name" value="AGC_KINASE_CTER"/>
    <property type="match status" value="1"/>
</dbReference>
<dbReference type="GO" id="GO:0005829">
    <property type="term" value="C:cytosol"/>
    <property type="evidence" value="ECO:0007669"/>
    <property type="project" value="TreeGrafter"/>
</dbReference>
<keyword evidence="3" id="KW-0547">Nucleotide-binding</keyword>
<dbReference type="SMART" id="SM00133">
    <property type="entry name" value="S_TK_X"/>
    <property type="match status" value="1"/>
</dbReference>
<evidence type="ECO:0000313" key="7">
    <source>
        <dbReference type="EMBL" id="KAF9414570.1"/>
    </source>
</evidence>
<name>A0A835L4A6_SPOEX</name>
<dbReference type="AlphaFoldDB" id="A0A835L4A6"/>
<keyword evidence="8" id="KW-1185">Reference proteome</keyword>
<evidence type="ECO:0000256" key="2">
    <source>
        <dbReference type="ARBA" id="ARBA00022679"/>
    </source>
</evidence>
<dbReference type="EMBL" id="JACKWZ010000130">
    <property type="protein sequence ID" value="KAF9414570.1"/>
    <property type="molecule type" value="Genomic_DNA"/>
</dbReference>
<keyword evidence="2" id="KW-0808">Transferase</keyword>
<dbReference type="InterPro" id="IPR000961">
    <property type="entry name" value="AGC-kinase_C"/>
</dbReference>
<accession>A0A835L4A6</accession>
<dbReference type="GO" id="GO:0005524">
    <property type="term" value="F:ATP binding"/>
    <property type="evidence" value="ECO:0007669"/>
    <property type="project" value="UniProtKB-KW"/>
</dbReference>
<dbReference type="PANTHER" id="PTHR24353">
    <property type="entry name" value="CYCLIC NUCLEOTIDE-DEPENDENT PROTEIN KINASE"/>
    <property type="match status" value="1"/>
</dbReference>
<dbReference type="GO" id="GO:0005952">
    <property type="term" value="C:cAMP-dependent protein kinase complex"/>
    <property type="evidence" value="ECO:0007669"/>
    <property type="project" value="TreeGrafter"/>
</dbReference>
<evidence type="ECO:0000256" key="5">
    <source>
        <dbReference type="ARBA" id="ARBA00022840"/>
    </source>
</evidence>
<comment type="caution">
    <text evidence="7">The sequence shown here is derived from an EMBL/GenBank/DDBJ whole genome shotgun (WGS) entry which is preliminary data.</text>
</comment>
<dbReference type="Gene3D" id="1.10.510.10">
    <property type="entry name" value="Transferase(Phosphotransferase) domain 1"/>
    <property type="match status" value="1"/>
</dbReference>
<evidence type="ECO:0000313" key="8">
    <source>
        <dbReference type="Proteomes" id="UP000648187"/>
    </source>
</evidence>
<keyword evidence="4" id="KW-0418">Kinase</keyword>
<evidence type="ECO:0000256" key="4">
    <source>
        <dbReference type="ARBA" id="ARBA00022777"/>
    </source>
</evidence>
<protein>
    <recommendedName>
        <fullName evidence="6">AGC-kinase C-terminal domain-containing protein</fullName>
    </recommendedName>
</protein>
<evidence type="ECO:0000256" key="1">
    <source>
        <dbReference type="ARBA" id="ARBA00022527"/>
    </source>
</evidence>
<gene>
    <name evidence="7" type="ORF">HW555_007577</name>
</gene>
<keyword evidence="1" id="KW-0723">Serine/threonine-protein kinase</keyword>
<sequence length="109" mass="12886">MDQRWWTHDDSCIYMLFDYVCGGELFSYLRNAGRFSNSIGTLCGTEDVKRHRWFKHIDWADVFMKKLQPPIIPAVSYEGDTSNFDEYPETDWKAVRSLDSDELKLFANF</sequence>
<proteinExistence type="predicted"/>
<keyword evidence="5" id="KW-0067">ATP-binding</keyword>
<feature type="domain" description="AGC-kinase C-terminal" evidence="6">
    <location>
        <begin position="55"/>
        <end position="109"/>
    </location>
</feature>
<evidence type="ECO:0000259" key="6">
    <source>
        <dbReference type="PROSITE" id="PS51285"/>
    </source>
</evidence>
<reference evidence="7" key="1">
    <citation type="submission" date="2020-08" db="EMBL/GenBank/DDBJ databases">
        <title>Spodoptera exigua strain:BAW_Kor-Di-RS1 Genome sequencing and assembly.</title>
        <authorList>
            <person name="Kim J."/>
            <person name="Nam H.Y."/>
            <person name="Kwon M."/>
            <person name="Choi J.H."/>
            <person name="Cho S.R."/>
            <person name="Kim G.-H."/>
        </authorList>
    </citation>
    <scope>NUCLEOTIDE SEQUENCE</scope>
    <source>
        <strain evidence="7">BAW_Kor-Di-RS1</strain>
        <tissue evidence="7">Whole-body</tissue>
    </source>
</reference>
<dbReference type="PANTHER" id="PTHR24353:SF37">
    <property type="entry name" value="CAMP-DEPENDENT PROTEIN KINASE CATALYTIC SUBUNIT PRKX"/>
    <property type="match status" value="1"/>
</dbReference>
<organism evidence="7 8">
    <name type="scientific">Spodoptera exigua</name>
    <name type="common">Beet armyworm</name>
    <name type="synonym">Noctua fulgens</name>
    <dbReference type="NCBI Taxonomy" id="7107"/>
    <lineage>
        <taxon>Eukaryota</taxon>
        <taxon>Metazoa</taxon>
        <taxon>Ecdysozoa</taxon>
        <taxon>Arthropoda</taxon>
        <taxon>Hexapoda</taxon>
        <taxon>Insecta</taxon>
        <taxon>Pterygota</taxon>
        <taxon>Neoptera</taxon>
        <taxon>Endopterygota</taxon>
        <taxon>Lepidoptera</taxon>
        <taxon>Glossata</taxon>
        <taxon>Ditrysia</taxon>
        <taxon>Noctuoidea</taxon>
        <taxon>Noctuidae</taxon>
        <taxon>Amphipyrinae</taxon>
        <taxon>Spodoptera</taxon>
    </lineage>
</organism>
<dbReference type="Proteomes" id="UP000648187">
    <property type="component" value="Unassembled WGS sequence"/>
</dbReference>
<dbReference type="Gene3D" id="3.30.200.20">
    <property type="entry name" value="Phosphorylase Kinase, domain 1"/>
    <property type="match status" value="1"/>
</dbReference>
<dbReference type="GO" id="GO:0004691">
    <property type="term" value="F:cAMP-dependent protein kinase activity"/>
    <property type="evidence" value="ECO:0007669"/>
    <property type="project" value="TreeGrafter"/>
</dbReference>